<keyword evidence="1" id="KW-0217">Developmental protein</keyword>
<dbReference type="GO" id="GO:0000978">
    <property type="term" value="F:RNA polymerase II cis-regulatory region sequence-specific DNA binding"/>
    <property type="evidence" value="ECO:0007669"/>
    <property type="project" value="TreeGrafter"/>
</dbReference>
<dbReference type="PROSITE" id="PS50888">
    <property type="entry name" value="BHLH"/>
    <property type="match status" value="1"/>
</dbReference>
<dbReference type="GO" id="GO:0046983">
    <property type="term" value="F:protein dimerization activity"/>
    <property type="evidence" value="ECO:0007669"/>
    <property type="project" value="InterPro"/>
</dbReference>
<keyword evidence="9" id="KW-1185">Reference proteome</keyword>
<dbReference type="GO" id="GO:0000981">
    <property type="term" value="F:DNA-binding transcription factor activity, RNA polymerase II-specific"/>
    <property type="evidence" value="ECO:0007669"/>
    <property type="project" value="TreeGrafter"/>
</dbReference>
<protein>
    <submittedName>
        <fullName evidence="8">Mesoderm posterior protein 1</fullName>
    </submittedName>
</protein>
<evidence type="ECO:0000256" key="3">
    <source>
        <dbReference type="ARBA" id="ARBA00023125"/>
    </source>
</evidence>
<keyword evidence="5" id="KW-0539">Nucleus</keyword>
<dbReference type="GO" id="GO:0001707">
    <property type="term" value="P:mesoderm formation"/>
    <property type="evidence" value="ECO:0007669"/>
    <property type="project" value="TreeGrafter"/>
</dbReference>
<feature type="compositionally biased region" description="Pro residues" evidence="6">
    <location>
        <begin position="17"/>
        <end position="30"/>
    </location>
</feature>
<feature type="region of interest" description="Disordered" evidence="6">
    <location>
        <begin position="281"/>
        <end position="300"/>
    </location>
</feature>
<dbReference type="EMBL" id="VULC01008007">
    <property type="protein sequence ID" value="KAF1540955.1"/>
    <property type="molecule type" value="Genomic_DNA"/>
</dbReference>
<dbReference type="InterPro" id="IPR011598">
    <property type="entry name" value="bHLH_dom"/>
</dbReference>
<feature type="non-terminal residue" evidence="8">
    <location>
        <position position="1"/>
    </location>
</feature>
<dbReference type="SMART" id="SM00353">
    <property type="entry name" value="HLH"/>
    <property type="match status" value="1"/>
</dbReference>
<evidence type="ECO:0000259" key="7">
    <source>
        <dbReference type="PROSITE" id="PS50888"/>
    </source>
</evidence>
<comment type="caution">
    <text evidence="8">The sequence shown here is derived from an EMBL/GenBank/DDBJ whole genome shotgun (WGS) entry which is preliminary data.</text>
</comment>
<organism evidence="8 9">
    <name type="scientific">Eudyptula minor</name>
    <name type="common">Little blue penguin</name>
    <name type="synonym">Aptenodytes minor</name>
    <dbReference type="NCBI Taxonomy" id="37083"/>
    <lineage>
        <taxon>Eukaryota</taxon>
        <taxon>Metazoa</taxon>
        <taxon>Chordata</taxon>
        <taxon>Craniata</taxon>
        <taxon>Vertebrata</taxon>
        <taxon>Euteleostomi</taxon>
        <taxon>Archelosauria</taxon>
        <taxon>Archosauria</taxon>
        <taxon>Dinosauria</taxon>
        <taxon>Saurischia</taxon>
        <taxon>Theropoda</taxon>
        <taxon>Coelurosauria</taxon>
        <taxon>Aves</taxon>
        <taxon>Neognathae</taxon>
        <taxon>Neoaves</taxon>
        <taxon>Aequornithes</taxon>
        <taxon>Sphenisciformes</taxon>
        <taxon>Spheniscidae</taxon>
        <taxon>Eudyptula</taxon>
    </lineage>
</organism>
<dbReference type="GO" id="GO:0005634">
    <property type="term" value="C:nucleus"/>
    <property type="evidence" value="ECO:0007669"/>
    <property type="project" value="TreeGrafter"/>
</dbReference>
<feature type="region of interest" description="Disordered" evidence="6">
    <location>
        <begin position="9"/>
        <end position="61"/>
    </location>
</feature>
<evidence type="ECO:0000256" key="2">
    <source>
        <dbReference type="ARBA" id="ARBA00023015"/>
    </source>
</evidence>
<dbReference type="PANTHER" id="PTHR20937">
    <property type="entry name" value="IP14615P"/>
    <property type="match status" value="1"/>
</dbReference>
<evidence type="ECO:0000256" key="4">
    <source>
        <dbReference type="ARBA" id="ARBA00023163"/>
    </source>
</evidence>
<sequence length="339" mass="35331">LLWDQAALANATSPTPSVKPPGTSPCPPRGWRPGVRGWQGNEGKSGRCGGPGGLRQSASKREKLRMRQLAQALLRLRHYLPPALAPTGQSLTKIETLRLAIRYIAHLSALLGLSEEALARRRGAAPRHCPLCPQGLGCCQPLDPCLHPSAPAPQDASPPGTVGCGSPPMVRTPLELYGAPDMGMGAWGSPPCGPTVGTPPEVLGVPDMGTGAWGSSPYMPAVGTLSELHRTPGSVSGSWSSPPYSLGAVTPLEPPWRCAMATSTGMASSCCLEPAAPHQPLGAGMTDTGPPGTPARSSQLPAHRQLGRPLALDRLIFPAPRAAPVLPRCAPAWHWGWQS</sequence>
<dbReference type="InterPro" id="IPR036638">
    <property type="entry name" value="HLH_DNA-bd_sf"/>
</dbReference>
<dbReference type="Gene3D" id="4.10.280.10">
    <property type="entry name" value="Helix-loop-helix DNA-binding domain"/>
    <property type="match status" value="1"/>
</dbReference>
<evidence type="ECO:0000256" key="5">
    <source>
        <dbReference type="ARBA" id="ARBA00023242"/>
    </source>
</evidence>
<evidence type="ECO:0000256" key="6">
    <source>
        <dbReference type="SAM" id="MobiDB-lite"/>
    </source>
</evidence>
<feature type="non-terminal residue" evidence="8">
    <location>
        <position position="339"/>
    </location>
</feature>
<keyword evidence="4" id="KW-0804">Transcription</keyword>
<reference evidence="8" key="1">
    <citation type="journal article" date="2019" name="Gigascience">
        <title>High-coverage genomes to elucidate the evolution of penguins.</title>
        <authorList>
            <person name="Pan H."/>
            <person name="Cole T.L."/>
            <person name="Bi X."/>
            <person name="Fang M."/>
            <person name="Zhou C."/>
            <person name="Yang Z."/>
            <person name="Ksepka D.T."/>
            <person name="Hart T."/>
            <person name="Bouzat J.L."/>
            <person name="Argilla L.S."/>
            <person name="Bertelsen M.F."/>
            <person name="Boersma P.D."/>
            <person name="Bost C.A."/>
            <person name="Cherel Y."/>
            <person name="Dann P."/>
            <person name="Fiddaman S.R."/>
            <person name="Howard P."/>
            <person name="Labuschagne K."/>
            <person name="Mattern T."/>
            <person name="Miller G."/>
            <person name="Parker P."/>
            <person name="Phillips R.A."/>
            <person name="Quillfeldt P."/>
            <person name="Ryan P.G."/>
            <person name="Taylor H."/>
            <person name="Thompson D.R."/>
            <person name="Young M.J."/>
            <person name="Ellegaard M.R."/>
            <person name="Gilbert M.T.P."/>
            <person name="Sinding M.S."/>
            <person name="Pacheco G."/>
            <person name="Shepherd L.D."/>
            <person name="Tennyson A.J.D."/>
            <person name="Grosser S."/>
            <person name="Kay E."/>
            <person name="Nupen L.J."/>
            <person name="Ellenberg U."/>
            <person name="Houston D.M."/>
            <person name="Reeve A.H."/>
            <person name="Johnson K."/>
            <person name="Masello J.F."/>
            <person name="Stracke T."/>
            <person name="McKinlay B."/>
            <person name="Borboroglu P.G."/>
            <person name="Zhang D.X."/>
            <person name="Zhang G."/>
        </authorList>
    </citation>
    <scope>NUCLEOTIDE SEQUENCE</scope>
    <source>
        <strain evidence="8">Gonzo</strain>
    </source>
</reference>
<keyword evidence="3" id="KW-0238">DNA-binding</keyword>
<dbReference type="GO" id="GO:0003007">
    <property type="term" value="P:heart morphogenesis"/>
    <property type="evidence" value="ECO:0007669"/>
    <property type="project" value="TreeGrafter"/>
</dbReference>
<dbReference type="PANTHER" id="PTHR20937:SF6">
    <property type="entry name" value="MESODERM POSTERIOR PROTEIN 1"/>
    <property type="match status" value="1"/>
</dbReference>
<dbReference type="SUPFAM" id="SSF47459">
    <property type="entry name" value="HLH, helix-loop-helix DNA-binding domain"/>
    <property type="match status" value="1"/>
</dbReference>
<feature type="domain" description="BHLH" evidence="7">
    <location>
        <begin position="53"/>
        <end position="107"/>
    </location>
</feature>
<keyword evidence="2" id="KW-0805">Transcription regulation</keyword>
<gene>
    <name evidence="8" type="primary">Mesp1</name>
    <name evidence="8" type="ORF">FQV19_0015699</name>
</gene>
<dbReference type="Proteomes" id="UP000782854">
    <property type="component" value="Unassembled WGS sequence"/>
</dbReference>
<dbReference type="AlphaFoldDB" id="A0A8J4NJX4"/>
<evidence type="ECO:0000313" key="8">
    <source>
        <dbReference type="EMBL" id="KAF1540955.1"/>
    </source>
</evidence>
<proteinExistence type="predicted"/>
<evidence type="ECO:0000313" key="9">
    <source>
        <dbReference type="Proteomes" id="UP000782854"/>
    </source>
</evidence>
<dbReference type="GO" id="GO:0032525">
    <property type="term" value="P:somite rostral/caudal axis specification"/>
    <property type="evidence" value="ECO:0007669"/>
    <property type="project" value="TreeGrafter"/>
</dbReference>
<dbReference type="InterPro" id="IPR040259">
    <property type="entry name" value="Mesogenin/MesP"/>
</dbReference>
<name>A0A8J4NJX4_EUDMI</name>
<accession>A0A8J4NJX4</accession>
<evidence type="ECO:0000256" key="1">
    <source>
        <dbReference type="ARBA" id="ARBA00022473"/>
    </source>
</evidence>
<dbReference type="Pfam" id="PF00010">
    <property type="entry name" value="HLH"/>
    <property type="match status" value="1"/>
</dbReference>
<dbReference type="OrthoDB" id="9946827at2759"/>